<dbReference type="InterPro" id="IPR002110">
    <property type="entry name" value="Ankyrin_rpt"/>
</dbReference>
<sequence>MAEDVEGVPADGKIMDEEGSISSFESKNEDEEVEEELFDVEKIVGMSKNGGKSLYKVRWRGYPPSHDTWEPVENLASCLDMIEDFDAMREESRRKRAEERKKKQAIMEGRLQEDASYSPISSQTTPESSSPFMIDENPETTLKDTFWKDLEEGKVNLFATDMYSKVKGQGRASRPTSFKQIFNNSKSTSPTPETQSSSSGRRKSDSSASKKRSKGKKSPLSKKVSPKTVSGRKTRKAVKSLSYKEVAESDHISNDSNDSAITRSSMSSDISVATPQSVSSENPSSEFDSGVFDSSLNKTCDSPEDRKQTISENKLSLSPDSSERSKRRTPQRSSPRSYTEIISTKSATRQRRDCEEDQVAHKRTKLDSLKLTKQSSPLEQSCNVVTNFNSGKENLAETRQNIVSHLSDFNSSRSKVHKVDSSQTLDKNAHFSNIRLKNEFTQPLEKLLSGSLLNLLPDTKGQDEGCDIGFEIDLDEVDLDDMDRQMSFSPSSNPAELTDDELKQAVLDGDYDLVKRAFSSMTSYDLEQPDESGNTLLMQAVLNSYDDICELLVYHGAKLNAQNKSGCTALMLACEKCDICTLALLIEIGANMNIQQPTGETGLIKAVKRGHKQICQCLLENGANFALTTNNGYSALTYAKTMRHFDVEDIMIDHISRLTTEFDRQVALTLNNTARIITALFPLQCFPLNEGNKFVIDFKHVMEPLHPGVGFLLFISHARIKHNDIRCRLYGPCAVTGVVLNGVRQPTLTENSNFVLSCHPLLPGKNELCIHTESAPASKAKLVVCAYKAQLMVT</sequence>
<dbReference type="InterPro" id="IPR023780">
    <property type="entry name" value="Chromo_domain"/>
</dbReference>
<dbReference type="PROSITE" id="PS50088">
    <property type="entry name" value="ANK_REPEAT"/>
    <property type="match status" value="3"/>
</dbReference>
<comment type="subcellular location">
    <subcellularLocation>
        <location evidence="1">Nucleus</location>
    </subcellularLocation>
</comment>
<feature type="compositionally biased region" description="Polar residues" evidence="4">
    <location>
        <begin position="331"/>
        <end position="347"/>
    </location>
</feature>
<feature type="compositionally biased region" description="Basic residues" evidence="4">
    <location>
        <begin position="209"/>
        <end position="220"/>
    </location>
</feature>
<dbReference type="SUPFAM" id="SSF48403">
    <property type="entry name" value="Ankyrin repeat"/>
    <property type="match status" value="1"/>
</dbReference>
<dbReference type="PANTHER" id="PTHR24184:SF11">
    <property type="entry name" value="ANKYRIN REPEAT AND SOCS BOX CONTAINING 3"/>
    <property type="match status" value="1"/>
</dbReference>
<dbReference type="InterPro" id="IPR016197">
    <property type="entry name" value="Chromo-like_dom_sf"/>
</dbReference>
<feature type="repeat" description="ANK" evidence="3">
    <location>
        <begin position="532"/>
        <end position="564"/>
    </location>
</feature>
<dbReference type="EMBL" id="JAZGQO010000004">
    <property type="protein sequence ID" value="KAK6187938.1"/>
    <property type="molecule type" value="Genomic_DNA"/>
</dbReference>
<evidence type="ECO:0000259" key="5">
    <source>
        <dbReference type="PROSITE" id="PS50013"/>
    </source>
</evidence>
<evidence type="ECO:0000313" key="6">
    <source>
        <dbReference type="EMBL" id="KAK6187938.1"/>
    </source>
</evidence>
<feature type="compositionally biased region" description="Basic and acidic residues" evidence="4">
    <location>
        <begin position="350"/>
        <end position="362"/>
    </location>
</feature>
<keyword evidence="3" id="KW-0040">ANK repeat</keyword>
<dbReference type="InterPro" id="IPR023779">
    <property type="entry name" value="Chromodomain_CS"/>
</dbReference>
<protein>
    <recommendedName>
        <fullName evidence="5">Chromo domain-containing protein</fullName>
    </recommendedName>
</protein>
<gene>
    <name evidence="6" type="ORF">SNE40_005856</name>
</gene>
<feature type="domain" description="Chromo" evidence="5">
    <location>
        <begin position="38"/>
        <end position="97"/>
    </location>
</feature>
<name>A0AAN8K8V9_PATCE</name>
<dbReference type="PANTHER" id="PTHR24184">
    <property type="entry name" value="SI:CH211-189E2.2"/>
    <property type="match status" value="1"/>
</dbReference>
<dbReference type="PROSITE" id="PS00598">
    <property type="entry name" value="CHROMO_1"/>
    <property type="match status" value="1"/>
</dbReference>
<dbReference type="GO" id="GO:0005634">
    <property type="term" value="C:nucleus"/>
    <property type="evidence" value="ECO:0007669"/>
    <property type="project" value="UniProtKB-SubCell"/>
</dbReference>
<dbReference type="InterPro" id="IPR036770">
    <property type="entry name" value="Ankyrin_rpt-contain_sf"/>
</dbReference>
<feature type="compositionally biased region" description="Polar residues" evidence="4">
    <location>
        <begin position="254"/>
        <end position="300"/>
    </location>
</feature>
<comment type="caution">
    <text evidence="6">The sequence shown here is derived from an EMBL/GenBank/DDBJ whole genome shotgun (WGS) entry which is preliminary data.</text>
</comment>
<evidence type="ECO:0000256" key="3">
    <source>
        <dbReference type="PROSITE-ProRule" id="PRU00023"/>
    </source>
</evidence>
<feature type="region of interest" description="Disordered" evidence="4">
    <location>
        <begin position="1"/>
        <end position="33"/>
    </location>
</feature>
<dbReference type="Pfam" id="PF00385">
    <property type="entry name" value="Chromo"/>
    <property type="match status" value="1"/>
</dbReference>
<feature type="compositionally biased region" description="Polar residues" evidence="4">
    <location>
        <begin position="118"/>
        <end position="131"/>
    </location>
</feature>
<evidence type="ECO:0000256" key="4">
    <source>
        <dbReference type="SAM" id="MobiDB-lite"/>
    </source>
</evidence>
<dbReference type="Gene3D" id="2.40.50.40">
    <property type="match status" value="1"/>
</dbReference>
<dbReference type="Proteomes" id="UP001347796">
    <property type="component" value="Unassembled WGS sequence"/>
</dbReference>
<evidence type="ECO:0000256" key="1">
    <source>
        <dbReference type="ARBA" id="ARBA00004123"/>
    </source>
</evidence>
<evidence type="ECO:0000256" key="2">
    <source>
        <dbReference type="ARBA" id="ARBA00023242"/>
    </source>
</evidence>
<keyword evidence="2" id="KW-0539">Nucleus</keyword>
<keyword evidence="7" id="KW-1185">Reference proteome</keyword>
<dbReference type="InterPro" id="IPR000953">
    <property type="entry name" value="Chromo/chromo_shadow_dom"/>
</dbReference>
<dbReference type="Gene3D" id="1.25.40.20">
    <property type="entry name" value="Ankyrin repeat-containing domain"/>
    <property type="match status" value="1"/>
</dbReference>
<dbReference type="PROSITE" id="PS50013">
    <property type="entry name" value="CHROMO_2"/>
    <property type="match status" value="1"/>
</dbReference>
<feature type="region of interest" description="Disordered" evidence="4">
    <location>
        <begin position="166"/>
        <end position="362"/>
    </location>
</feature>
<dbReference type="PROSITE" id="PS50297">
    <property type="entry name" value="ANK_REP_REGION"/>
    <property type="match status" value="2"/>
</dbReference>
<reference evidence="6 7" key="1">
    <citation type="submission" date="2024-01" db="EMBL/GenBank/DDBJ databases">
        <title>The genome of the rayed Mediterranean limpet Patella caerulea (Linnaeus, 1758).</title>
        <authorList>
            <person name="Anh-Thu Weber A."/>
            <person name="Halstead-Nussloch G."/>
        </authorList>
    </citation>
    <scope>NUCLEOTIDE SEQUENCE [LARGE SCALE GENOMIC DNA]</scope>
    <source>
        <strain evidence="6">AATW-2023a</strain>
        <tissue evidence="6">Whole specimen</tissue>
    </source>
</reference>
<feature type="repeat" description="ANK" evidence="3">
    <location>
        <begin position="598"/>
        <end position="630"/>
    </location>
</feature>
<dbReference type="CDD" id="cd00024">
    <property type="entry name" value="CD_CSD"/>
    <property type="match status" value="1"/>
</dbReference>
<proteinExistence type="predicted"/>
<feature type="compositionally biased region" description="Basic and acidic residues" evidence="4">
    <location>
        <begin position="91"/>
        <end position="101"/>
    </location>
</feature>
<evidence type="ECO:0000313" key="7">
    <source>
        <dbReference type="Proteomes" id="UP001347796"/>
    </source>
</evidence>
<feature type="compositionally biased region" description="Low complexity" evidence="4">
    <location>
        <begin position="185"/>
        <end position="199"/>
    </location>
</feature>
<dbReference type="Pfam" id="PF12796">
    <property type="entry name" value="Ank_2"/>
    <property type="match status" value="1"/>
</dbReference>
<feature type="compositionally biased region" description="Polar residues" evidence="4">
    <location>
        <begin position="310"/>
        <end position="320"/>
    </location>
</feature>
<accession>A0AAN8K8V9</accession>
<feature type="region of interest" description="Disordered" evidence="4">
    <location>
        <begin position="91"/>
        <end position="137"/>
    </location>
</feature>
<organism evidence="6 7">
    <name type="scientific">Patella caerulea</name>
    <name type="common">Rayed Mediterranean limpet</name>
    <dbReference type="NCBI Taxonomy" id="87958"/>
    <lineage>
        <taxon>Eukaryota</taxon>
        <taxon>Metazoa</taxon>
        <taxon>Spiralia</taxon>
        <taxon>Lophotrochozoa</taxon>
        <taxon>Mollusca</taxon>
        <taxon>Gastropoda</taxon>
        <taxon>Patellogastropoda</taxon>
        <taxon>Patelloidea</taxon>
        <taxon>Patellidae</taxon>
        <taxon>Patella</taxon>
    </lineage>
</organism>
<dbReference type="AlphaFoldDB" id="A0AAN8K8V9"/>
<dbReference type="Pfam" id="PF00023">
    <property type="entry name" value="Ank"/>
    <property type="match status" value="1"/>
</dbReference>
<feature type="compositionally biased region" description="Polar residues" evidence="4">
    <location>
        <begin position="174"/>
        <end position="184"/>
    </location>
</feature>
<feature type="repeat" description="ANK" evidence="3">
    <location>
        <begin position="565"/>
        <end position="597"/>
    </location>
</feature>
<dbReference type="SMART" id="SM00248">
    <property type="entry name" value="ANK"/>
    <property type="match status" value="4"/>
</dbReference>
<dbReference type="SUPFAM" id="SSF54160">
    <property type="entry name" value="Chromo domain-like"/>
    <property type="match status" value="1"/>
</dbReference>
<dbReference type="SMART" id="SM00298">
    <property type="entry name" value="CHROMO"/>
    <property type="match status" value="1"/>
</dbReference>